<keyword evidence="3 7" id="KW-0808">Transferase</keyword>
<dbReference type="Gene3D" id="3.30.300.110">
    <property type="entry name" value="Met-10+ protein-like domains"/>
    <property type="match status" value="1"/>
</dbReference>
<keyword evidence="1" id="KW-0963">Cytoplasm</keyword>
<feature type="domain" description="SAM-dependent methyltransferase TRM5/TYW2-type" evidence="6">
    <location>
        <begin position="70"/>
        <end position="302"/>
    </location>
</feature>
<accession>A0A6A9QMH7</accession>
<keyword evidence="8" id="KW-1185">Reference proteome</keyword>
<organism evidence="7 8">
    <name type="scientific">Sulfuracidifex metallicus DSM 6482 = JCM 9184</name>
    <dbReference type="NCBI Taxonomy" id="523847"/>
    <lineage>
        <taxon>Archaea</taxon>
        <taxon>Thermoproteota</taxon>
        <taxon>Thermoprotei</taxon>
        <taxon>Sulfolobales</taxon>
        <taxon>Sulfolobaceae</taxon>
        <taxon>Sulfuracidifex</taxon>
    </lineage>
</organism>
<dbReference type="RefSeq" id="WP_156016938.1">
    <property type="nucleotide sequence ID" value="NZ_WGGD01000005.1"/>
</dbReference>
<dbReference type="Gene3D" id="3.40.50.150">
    <property type="entry name" value="Vaccinia Virus protein VP39"/>
    <property type="match status" value="1"/>
</dbReference>
<evidence type="ECO:0000256" key="3">
    <source>
        <dbReference type="ARBA" id="ARBA00022679"/>
    </source>
</evidence>
<dbReference type="SUPFAM" id="SSF53335">
    <property type="entry name" value="S-adenosyl-L-methionine-dependent methyltransferases"/>
    <property type="match status" value="1"/>
</dbReference>
<dbReference type="GO" id="GO:0002939">
    <property type="term" value="P:tRNA N1-guanine methylation"/>
    <property type="evidence" value="ECO:0007669"/>
    <property type="project" value="TreeGrafter"/>
</dbReference>
<evidence type="ECO:0000256" key="5">
    <source>
        <dbReference type="ARBA" id="ARBA00022694"/>
    </source>
</evidence>
<dbReference type="Proteomes" id="UP000470772">
    <property type="component" value="Unassembled WGS sequence"/>
</dbReference>
<protein>
    <submittedName>
        <fullName evidence="7">Methyltransferase</fullName>
    </submittedName>
</protein>
<dbReference type="InterPro" id="IPR056743">
    <property type="entry name" value="TRM5-TYW2-like_MTfase"/>
</dbReference>
<evidence type="ECO:0000256" key="4">
    <source>
        <dbReference type="ARBA" id="ARBA00022691"/>
    </source>
</evidence>
<dbReference type="InterPro" id="IPR029063">
    <property type="entry name" value="SAM-dependent_MTases_sf"/>
</dbReference>
<reference evidence="7 8" key="1">
    <citation type="submission" date="2019-10" db="EMBL/GenBank/DDBJ databases">
        <title>Sequencing and Assembly of Multiple Reported Metal-Biooxidizing Members of the Extremely Thermoacidophilic Archaeal Family Sulfolobaceae.</title>
        <authorList>
            <person name="Counts J.A."/>
            <person name="Kelly R.M."/>
        </authorList>
    </citation>
    <scope>NUCLEOTIDE SEQUENCE [LARGE SCALE GENOMIC DNA]</scope>
    <source>
        <strain evidence="7 8">DSM 6482</strain>
    </source>
</reference>
<keyword evidence="2 7" id="KW-0489">Methyltransferase</keyword>
<name>A0A6A9QMH7_SULME</name>
<evidence type="ECO:0000256" key="1">
    <source>
        <dbReference type="ARBA" id="ARBA00022490"/>
    </source>
</evidence>
<evidence type="ECO:0000313" key="7">
    <source>
        <dbReference type="EMBL" id="MUN29359.1"/>
    </source>
</evidence>
<dbReference type="PROSITE" id="PS51684">
    <property type="entry name" value="SAM_MT_TRM5_TYW2"/>
    <property type="match status" value="1"/>
</dbReference>
<evidence type="ECO:0000313" key="8">
    <source>
        <dbReference type="Proteomes" id="UP000470772"/>
    </source>
</evidence>
<evidence type="ECO:0000256" key="2">
    <source>
        <dbReference type="ARBA" id="ARBA00022603"/>
    </source>
</evidence>
<comment type="caution">
    <text evidence="7">The sequence shown here is derived from an EMBL/GenBank/DDBJ whole genome shotgun (WGS) entry which is preliminary data.</text>
</comment>
<dbReference type="GO" id="GO:0008175">
    <property type="term" value="F:tRNA methyltransferase activity"/>
    <property type="evidence" value="ECO:0007669"/>
    <property type="project" value="TreeGrafter"/>
</dbReference>
<keyword evidence="4" id="KW-0949">S-adenosyl-L-methionine</keyword>
<evidence type="ECO:0000259" key="6">
    <source>
        <dbReference type="PROSITE" id="PS51684"/>
    </source>
</evidence>
<dbReference type="GO" id="GO:0005737">
    <property type="term" value="C:cytoplasm"/>
    <property type="evidence" value="ECO:0007669"/>
    <property type="project" value="TreeGrafter"/>
</dbReference>
<keyword evidence="5" id="KW-0819">tRNA processing</keyword>
<dbReference type="CDD" id="cd02440">
    <property type="entry name" value="AdoMet_MTases"/>
    <property type="match status" value="1"/>
</dbReference>
<proteinExistence type="predicted"/>
<dbReference type="Pfam" id="PF02475">
    <property type="entry name" value="TRM5-TYW2_MTfase"/>
    <property type="match status" value="1"/>
</dbReference>
<sequence>MVFCIKVDRKEYNKVIRQVKVDPSYSPIFQGNSVYIPVLDYRSYQVEECEPKLKSKPKKLSYVVPGLRSFYIIGEIALITEQGDKDYDAAASHIMEIYKKVRSVYLRRKVSGQLRVNEVELIRGVDNPVTEYKEAGIKFLVDVSKVYVNPSMSNERIRVRDYVKEGPVLDAFAGYGPFSLLIAKKNVRVVSGDLNLDGLILLKESAILNKLDRLIDILQYDSSFLPFRDSAFNVVIADNPTMVEKFKAELCRVGNEVIFYVLSKNEEEASEKIFPVVWSRVNDYAKDLFIFKGTVRCNDIGD</sequence>
<dbReference type="InterPro" id="IPR030382">
    <property type="entry name" value="MeTrfase_TRM5/TYW2"/>
</dbReference>
<dbReference type="PANTHER" id="PTHR23245:SF36">
    <property type="entry name" value="TRNA (GUANINE(37)-N1)-METHYLTRANSFERASE"/>
    <property type="match status" value="1"/>
</dbReference>
<dbReference type="AlphaFoldDB" id="A0A6A9QMH7"/>
<dbReference type="EMBL" id="WGGD01000005">
    <property type="protein sequence ID" value="MUN29359.1"/>
    <property type="molecule type" value="Genomic_DNA"/>
</dbReference>
<gene>
    <name evidence="7" type="ORF">GC250_07910</name>
</gene>
<dbReference type="PANTHER" id="PTHR23245">
    <property type="entry name" value="TRNA METHYLTRANSFERASE"/>
    <property type="match status" value="1"/>
</dbReference>